<dbReference type="Pfam" id="PF00575">
    <property type="entry name" value="S1"/>
    <property type="match status" value="2"/>
</dbReference>
<dbReference type="SMART" id="SM00316">
    <property type="entry name" value="S1"/>
    <property type="match status" value="2"/>
</dbReference>
<protein>
    <submittedName>
        <fullName evidence="5">30S ribosomal protein S1</fullName>
    </submittedName>
</protein>
<dbReference type="PANTHER" id="PTHR10724">
    <property type="entry name" value="30S RIBOSOMAL PROTEIN S1"/>
    <property type="match status" value="1"/>
</dbReference>
<proteinExistence type="inferred from homology"/>
<gene>
    <name evidence="5" type="primary">rpsA_18</name>
    <name evidence="5" type="ORF">SDC9_139805</name>
</gene>
<dbReference type="SUPFAM" id="SSF50249">
    <property type="entry name" value="Nucleic acid-binding proteins"/>
    <property type="match status" value="2"/>
</dbReference>
<dbReference type="InterPro" id="IPR003029">
    <property type="entry name" value="S1_domain"/>
</dbReference>
<accession>A0A645DT50</accession>
<feature type="domain" description="S1 motif" evidence="4">
    <location>
        <begin position="1"/>
        <end position="44"/>
    </location>
</feature>
<feature type="domain" description="S1 motif" evidence="4">
    <location>
        <begin position="61"/>
        <end position="130"/>
    </location>
</feature>
<evidence type="ECO:0000256" key="3">
    <source>
        <dbReference type="ARBA" id="ARBA00023274"/>
    </source>
</evidence>
<dbReference type="PROSITE" id="PS50126">
    <property type="entry name" value="S1"/>
    <property type="match status" value="2"/>
</dbReference>
<dbReference type="AlphaFoldDB" id="A0A645DT50"/>
<keyword evidence="3" id="KW-0687">Ribonucleoprotein</keyword>
<evidence type="ECO:0000259" key="4">
    <source>
        <dbReference type="PROSITE" id="PS50126"/>
    </source>
</evidence>
<dbReference type="PRINTS" id="PR00681">
    <property type="entry name" value="RIBOSOMALS1"/>
</dbReference>
<dbReference type="InterPro" id="IPR035104">
    <property type="entry name" value="Ribosomal_protein_S1-like"/>
</dbReference>
<sequence length="147" mass="16104">MIHISELSWGKIKHPSQVVKVGDEIVVYVKDIDAEKKKISLGYKKDEDNPWAILAKNYAVGQAAKVKIVSLTAFGAFAELIPGIDGLIHISQIARERVGKPSDVLSVGQEVEVKITELDFERHRISLSIKALLEDSSEEAPAEGTAE</sequence>
<dbReference type="EMBL" id="VSSQ01039579">
    <property type="protein sequence ID" value="MPM92670.1"/>
    <property type="molecule type" value="Genomic_DNA"/>
</dbReference>
<organism evidence="5">
    <name type="scientific">bioreactor metagenome</name>
    <dbReference type="NCBI Taxonomy" id="1076179"/>
    <lineage>
        <taxon>unclassified sequences</taxon>
        <taxon>metagenomes</taxon>
        <taxon>ecological metagenomes</taxon>
    </lineage>
</organism>
<dbReference type="GO" id="GO:0005840">
    <property type="term" value="C:ribosome"/>
    <property type="evidence" value="ECO:0007669"/>
    <property type="project" value="UniProtKB-KW"/>
</dbReference>
<dbReference type="Gene3D" id="2.40.50.140">
    <property type="entry name" value="Nucleic acid-binding proteins"/>
    <property type="match status" value="2"/>
</dbReference>
<dbReference type="InterPro" id="IPR050437">
    <property type="entry name" value="Ribos_protein_bS1-like"/>
</dbReference>
<keyword evidence="2 5" id="KW-0689">Ribosomal protein</keyword>
<evidence type="ECO:0000313" key="5">
    <source>
        <dbReference type="EMBL" id="MPM92670.1"/>
    </source>
</evidence>
<dbReference type="GO" id="GO:0003729">
    <property type="term" value="F:mRNA binding"/>
    <property type="evidence" value="ECO:0007669"/>
    <property type="project" value="TreeGrafter"/>
</dbReference>
<dbReference type="InterPro" id="IPR012340">
    <property type="entry name" value="NA-bd_OB-fold"/>
</dbReference>
<name>A0A645DT50_9ZZZZ</name>
<dbReference type="PANTHER" id="PTHR10724:SF7">
    <property type="entry name" value="SMALL RIBOSOMAL SUBUNIT PROTEIN BS1C"/>
    <property type="match status" value="1"/>
</dbReference>
<comment type="similarity">
    <text evidence="1">Belongs to the bacterial ribosomal protein bS1 family.</text>
</comment>
<evidence type="ECO:0000256" key="1">
    <source>
        <dbReference type="ARBA" id="ARBA00006767"/>
    </source>
</evidence>
<dbReference type="GO" id="GO:0003735">
    <property type="term" value="F:structural constituent of ribosome"/>
    <property type="evidence" value="ECO:0007669"/>
    <property type="project" value="TreeGrafter"/>
</dbReference>
<dbReference type="GO" id="GO:1990904">
    <property type="term" value="C:ribonucleoprotein complex"/>
    <property type="evidence" value="ECO:0007669"/>
    <property type="project" value="UniProtKB-KW"/>
</dbReference>
<evidence type="ECO:0000256" key="2">
    <source>
        <dbReference type="ARBA" id="ARBA00022980"/>
    </source>
</evidence>
<reference evidence="5" key="1">
    <citation type="submission" date="2019-08" db="EMBL/GenBank/DDBJ databases">
        <authorList>
            <person name="Kucharzyk K."/>
            <person name="Murdoch R.W."/>
            <person name="Higgins S."/>
            <person name="Loffler F."/>
        </authorList>
    </citation>
    <scope>NUCLEOTIDE SEQUENCE</scope>
</reference>
<dbReference type="GO" id="GO:0006412">
    <property type="term" value="P:translation"/>
    <property type="evidence" value="ECO:0007669"/>
    <property type="project" value="TreeGrafter"/>
</dbReference>
<comment type="caution">
    <text evidence="5">The sequence shown here is derived from an EMBL/GenBank/DDBJ whole genome shotgun (WGS) entry which is preliminary data.</text>
</comment>